<dbReference type="SMART" id="SM00717">
    <property type="entry name" value="SANT"/>
    <property type="match status" value="1"/>
</dbReference>
<dbReference type="PANTHER" id="PTHR12802:SF155">
    <property type="entry name" value="DEUBIQUITINASE MYSM1"/>
    <property type="match status" value="1"/>
</dbReference>
<dbReference type="AlphaFoldDB" id="A0AAD5LEZ5"/>
<dbReference type="Gene3D" id="1.10.10.60">
    <property type="entry name" value="Homeodomain-like"/>
    <property type="match status" value="1"/>
</dbReference>
<gene>
    <name evidence="5" type="ORF">P43SY_007408</name>
</gene>
<dbReference type="PROSITE" id="PS50090">
    <property type="entry name" value="MYB_LIKE"/>
    <property type="match status" value="1"/>
</dbReference>
<name>A0AAD5LEZ5_PYTIN</name>
<feature type="compositionally biased region" description="Polar residues" evidence="2">
    <location>
        <begin position="207"/>
        <end position="220"/>
    </location>
</feature>
<accession>A0AAD5LEZ5</accession>
<comment type="caution">
    <text evidence="5">The sequence shown here is derived from an EMBL/GenBank/DDBJ whole genome shotgun (WGS) entry which is preliminary data.</text>
</comment>
<evidence type="ECO:0008006" key="7">
    <source>
        <dbReference type="Google" id="ProtNLM"/>
    </source>
</evidence>
<feature type="region of interest" description="Disordered" evidence="2">
    <location>
        <begin position="202"/>
        <end position="229"/>
    </location>
</feature>
<evidence type="ECO:0000313" key="5">
    <source>
        <dbReference type="EMBL" id="KAJ0398795.1"/>
    </source>
</evidence>
<feature type="region of interest" description="Disordered" evidence="2">
    <location>
        <begin position="388"/>
        <end position="411"/>
    </location>
</feature>
<dbReference type="PANTHER" id="PTHR12802">
    <property type="entry name" value="SWI/SNF COMPLEX-RELATED"/>
    <property type="match status" value="1"/>
</dbReference>
<dbReference type="PROSITE" id="PS51294">
    <property type="entry name" value="HTH_MYB"/>
    <property type="match status" value="1"/>
</dbReference>
<keyword evidence="6" id="KW-1185">Reference proteome</keyword>
<sequence>MHRTNRNQVRSGVWSVSEHERFIEAMSLYPRGPWRLITEHVGSRSIKQVQTHAQKYQQKLMRHQRGLRKRKTKLKRPEHRVDETTLDQFTHGCIVRYAQKLAASGGDASLDHDSGCHSPATSSSASSTPERCVVNLAGVSTDEWALMTKDTSKDSEFMTLLDDVDPVEFDFDPEFGPGEWNEWQFEELLQPVKSMEIADHMPLDGSQLPSASRRTQTLAPTQRDERSDRYELEPALKGRTHAPLLVLSCKQIAALSPYVRVRDCLPPAPPHFGEPPRRETVQPACSRLPSSVDGGDQTPPRDAEPRGLESSLSIVDLELLYKRAPPPTERSRERLARHDRSDSRSTAAGLHEMLPSPQSAAQDVMTMRLHCVTSLKVASLLALRACPPSTHGVALPRDRERATGSTPRPSL</sequence>
<evidence type="ECO:0000259" key="3">
    <source>
        <dbReference type="PROSITE" id="PS50090"/>
    </source>
</evidence>
<evidence type="ECO:0000313" key="6">
    <source>
        <dbReference type="Proteomes" id="UP001209570"/>
    </source>
</evidence>
<evidence type="ECO:0000256" key="2">
    <source>
        <dbReference type="SAM" id="MobiDB-lite"/>
    </source>
</evidence>
<proteinExistence type="predicted"/>
<protein>
    <recommendedName>
        <fullName evidence="7">Myb-like DNA-binding protein</fullName>
    </recommendedName>
</protein>
<dbReference type="SUPFAM" id="SSF46689">
    <property type="entry name" value="Homeodomain-like"/>
    <property type="match status" value="1"/>
</dbReference>
<feature type="domain" description="HTH myb-type" evidence="4">
    <location>
        <begin position="6"/>
        <end position="61"/>
    </location>
</feature>
<dbReference type="InterPro" id="IPR001005">
    <property type="entry name" value="SANT/Myb"/>
</dbReference>
<keyword evidence="1" id="KW-0539">Nucleus</keyword>
<dbReference type="CDD" id="cd00167">
    <property type="entry name" value="SANT"/>
    <property type="match status" value="1"/>
</dbReference>
<feature type="compositionally biased region" description="Basic and acidic residues" evidence="2">
    <location>
        <begin position="329"/>
        <end position="343"/>
    </location>
</feature>
<feature type="compositionally biased region" description="Low complexity" evidence="2">
    <location>
        <begin position="118"/>
        <end position="127"/>
    </location>
</feature>
<feature type="region of interest" description="Disordered" evidence="2">
    <location>
        <begin position="107"/>
        <end position="127"/>
    </location>
</feature>
<dbReference type="InterPro" id="IPR017930">
    <property type="entry name" value="Myb_dom"/>
</dbReference>
<evidence type="ECO:0000256" key="1">
    <source>
        <dbReference type="ARBA" id="ARBA00023242"/>
    </source>
</evidence>
<organism evidence="5 6">
    <name type="scientific">Pythium insidiosum</name>
    <name type="common">Pythiosis disease agent</name>
    <dbReference type="NCBI Taxonomy" id="114742"/>
    <lineage>
        <taxon>Eukaryota</taxon>
        <taxon>Sar</taxon>
        <taxon>Stramenopiles</taxon>
        <taxon>Oomycota</taxon>
        <taxon>Peronosporomycetes</taxon>
        <taxon>Pythiales</taxon>
        <taxon>Pythiaceae</taxon>
        <taxon>Pythium</taxon>
    </lineage>
</organism>
<feature type="region of interest" description="Disordered" evidence="2">
    <location>
        <begin position="268"/>
        <end position="356"/>
    </location>
</feature>
<dbReference type="Pfam" id="PF00249">
    <property type="entry name" value="Myb_DNA-binding"/>
    <property type="match status" value="1"/>
</dbReference>
<dbReference type="InterPro" id="IPR009057">
    <property type="entry name" value="Homeodomain-like_sf"/>
</dbReference>
<reference evidence="5" key="1">
    <citation type="submission" date="2021-12" db="EMBL/GenBank/DDBJ databases">
        <title>Prjna785345.</title>
        <authorList>
            <person name="Rujirawat T."/>
            <person name="Krajaejun T."/>
        </authorList>
    </citation>
    <scope>NUCLEOTIDE SEQUENCE</scope>
    <source>
        <strain evidence="5">Pi057C3</strain>
    </source>
</reference>
<feature type="domain" description="Myb-like" evidence="3">
    <location>
        <begin position="6"/>
        <end position="57"/>
    </location>
</feature>
<evidence type="ECO:0000259" key="4">
    <source>
        <dbReference type="PROSITE" id="PS51294"/>
    </source>
</evidence>
<dbReference type="EMBL" id="JAKCXM010000204">
    <property type="protein sequence ID" value="KAJ0398795.1"/>
    <property type="molecule type" value="Genomic_DNA"/>
</dbReference>
<dbReference type="Proteomes" id="UP001209570">
    <property type="component" value="Unassembled WGS sequence"/>
</dbReference>